<evidence type="ECO:0000256" key="5">
    <source>
        <dbReference type="PIRNR" id="PIRNR005536"/>
    </source>
</evidence>
<dbReference type="Gene3D" id="2.60.40.1180">
    <property type="entry name" value="Golgi alpha-mannosidase II"/>
    <property type="match status" value="1"/>
</dbReference>
<dbReference type="InterPro" id="IPR038417">
    <property type="entry name" value="Alpga-gal_N_sf"/>
</dbReference>
<evidence type="ECO:0000256" key="6">
    <source>
        <dbReference type="PIRSR" id="PIRSR005536-1"/>
    </source>
</evidence>
<dbReference type="Gene3D" id="3.20.20.70">
    <property type="entry name" value="Aldolase class I"/>
    <property type="match status" value="1"/>
</dbReference>
<feature type="binding site" evidence="7">
    <location>
        <position position="445"/>
    </location>
    <ligand>
        <name>substrate</name>
    </ligand>
</feature>
<dbReference type="PIRSF" id="PIRSF005536">
    <property type="entry name" value="Agal"/>
    <property type="match status" value="1"/>
</dbReference>
<feature type="active site" description="Proton donor" evidence="6">
    <location>
        <position position="550"/>
    </location>
</feature>
<feature type="binding site" evidence="7">
    <location>
        <begin position="478"/>
        <end position="482"/>
    </location>
    <ligand>
        <name>substrate</name>
    </ligand>
</feature>
<name>A0A2U8E3D4_9BACT</name>
<dbReference type="AlphaFoldDB" id="A0A2U8E3D4"/>
<reference evidence="10 11" key="1">
    <citation type="journal article" date="2018" name="Syst. Appl. Microbiol.">
        <title>Ereboglobus luteus gen. nov. sp. nov. from cockroach guts, and new insights into the oxygen relationship of the genera Opitutus and Didymococcus (Verrucomicrobia: Opitutaceae).</title>
        <authorList>
            <person name="Tegtmeier D."/>
            <person name="Belitz A."/>
            <person name="Radek R."/>
            <person name="Heimerl T."/>
            <person name="Brune A."/>
        </authorList>
    </citation>
    <scope>NUCLEOTIDE SEQUENCE [LARGE SCALE GENOMIC DNA]</scope>
    <source>
        <strain evidence="10 11">Ho45</strain>
    </source>
</reference>
<keyword evidence="3 5" id="KW-0378">Hydrolase</keyword>
<gene>
    <name evidence="10" type="ORF">CKA38_08770</name>
</gene>
<dbReference type="KEGG" id="elut:CKA38_08770"/>
<dbReference type="SUPFAM" id="SSF51445">
    <property type="entry name" value="(Trans)glycosidases"/>
    <property type="match status" value="1"/>
</dbReference>
<dbReference type="InterPro" id="IPR031704">
    <property type="entry name" value="Glyco_hydro_36_N"/>
</dbReference>
<dbReference type="InterPro" id="IPR031705">
    <property type="entry name" value="Glyco_hydro_36_C"/>
</dbReference>
<protein>
    <recommendedName>
        <fullName evidence="2 5">Alpha-galactosidase</fullName>
        <ecNumber evidence="2 5">3.2.1.22</ecNumber>
    </recommendedName>
</protein>
<dbReference type="Pfam" id="PF02065">
    <property type="entry name" value="Melibiase"/>
    <property type="match status" value="1"/>
</dbReference>
<dbReference type="EMBL" id="CP023004">
    <property type="protein sequence ID" value="AWI09320.1"/>
    <property type="molecule type" value="Genomic_DNA"/>
</dbReference>
<dbReference type="FunFam" id="3.20.20.70:FF:000118">
    <property type="entry name" value="Alpha-galactosidase"/>
    <property type="match status" value="1"/>
</dbReference>
<dbReference type="InterPro" id="IPR013785">
    <property type="entry name" value="Aldolase_TIM"/>
</dbReference>
<dbReference type="InterPro" id="IPR017853">
    <property type="entry name" value="GH"/>
</dbReference>
<comment type="similarity">
    <text evidence="5">Belongs to the glycosyl hydrolase.</text>
</comment>
<feature type="domain" description="Glycosyl hydrolase family 36 C-terminal" evidence="8">
    <location>
        <begin position="651"/>
        <end position="727"/>
    </location>
</feature>
<evidence type="ECO:0000313" key="10">
    <source>
        <dbReference type="EMBL" id="AWI09320.1"/>
    </source>
</evidence>
<proteinExistence type="inferred from homology"/>
<dbReference type="EC" id="3.2.1.22" evidence="2 5"/>
<keyword evidence="11" id="KW-1185">Reference proteome</keyword>
<dbReference type="InterPro" id="IPR050985">
    <property type="entry name" value="Alpha-glycosidase_related"/>
</dbReference>
<evidence type="ECO:0000259" key="8">
    <source>
        <dbReference type="Pfam" id="PF16874"/>
    </source>
</evidence>
<dbReference type="Pfam" id="PF16875">
    <property type="entry name" value="Glyco_hydro_36N"/>
    <property type="match status" value="1"/>
</dbReference>
<feature type="active site" description="Nucleophile" evidence="6">
    <location>
        <position position="480"/>
    </location>
</feature>
<evidence type="ECO:0000256" key="3">
    <source>
        <dbReference type="ARBA" id="ARBA00022801"/>
    </source>
</evidence>
<dbReference type="GO" id="GO:0016052">
    <property type="term" value="P:carbohydrate catabolic process"/>
    <property type="evidence" value="ECO:0007669"/>
    <property type="project" value="InterPro"/>
</dbReference>
<dbReference type="InterPro" id="IPR002252">
    <property type="entry name" value="Glyco_hydro_36"/>
</dbReference>
<comment type="catalytic activity">
    <reaction evidence="1 5">
        <text>Hydrolysis of terminal, non-reducing alpha-D-galactose residues in alpha-D-galactosides, including galactose oligosaccharides, galactomannans and galactolipids.</text>
        <dbReference type="EC" id="3.2.1.22"/>
    </reaction>
</comment>
<dbReference type="InterPro" id="IPR013780">
    <property type="entry name" value="Glyco_hydro_b"/>
</dbReference>
<dbReference type="CDD" id="cd14791">
    <property type="entry name" value="GH36"/>
    <property type="match status" value="1"/>
</dbReference>
<evidence type="ECO:0000259" key="9">
    <source>
        <dbReference type="Pfam" id="PF16875"/>
    </source>
</evidence>
<dbReference type="PANTHER" id="PTHR43053">
    <property type="entry name" value="GLYCOSIDASE FAMILY 31"/>
    <property type="match status" value="1"/>
</dbReference>
<organism evidence="10 11">
    <name type="scientific">Ereboglobus luteus</name>
    <dbReference type="NCBI Taxonomy" id="1796921"/>
    <lineage>
        <taxon>Bacteria</taxon>
        <taxon>Pseudomonadati</taxon>
        <taxon>Verrucomicrobiota</taxon>
        <taxon>Opitutia</taxon>
        <taxon>Opitutales</taxon>
        <taxon>Opitutaceae</taxon>
        <taxon>Ereboglobus</taxon>
    </lineage>
</organism>
<dbReference type="OrthoDB" id="9758822at2"/>
<sequence>MQVTGSQPLFFLQCAASSYVIGVHPQGTLCHLYWGPKVSADACADFAKLLDIPVRPFSTDIRNSDGARTPLDILPSEYPTANTGDFAPPAIDVEHADGSRGLRLAYESHRIIPGKPPIPGLPSTYAETDDEAATLEILLRDAPSNILVTLRYAVFANRDAIARSAEVKNEGAQPVTLRRALSAAIDFPERPLDMIHLPGAWARERWVERQPLHSGEQWIASRRGASSHQHNPFFALASPETTEEQGEVFGFSFVYSGNHIGGVDVDQYRRPRALAGIHPDGFAWRLETGETFHTPEVVLAHSSQGLGALSRTYHRLYRERLVRGPWRDRERPVLINNWEATYFDFTEDKLAGIASIAAEIGCELFVLDDGWFGRRGAPDSALGDWFVNKDKLPDGLSALVKRINDQGLAFGLWFEPEMVSEKSRLHEQHPDWCLHLPNRPRTQSRFQLVLDFSRAEVVDAIFAQMEAVIASAPIRYIKWDMNRHLTEIGSAALPPGRQGETAHRHILGVYSLLERILARFPEILIEGCSGGGGRFDPGMLHYTPQIWTSDNSDAIARLRIQHGTSLVYPLCTMGAHISAVPNHQVHRATSMRTRGHVALAGIFGFELDLGALNQADRDEAATLTRLAKKLRHLIRHGDHYRLADPFATEDAAWMIALPDASEAIVTHVTTLIHANWHAPRLRLRALDPDATYRNEINSAEQWRGDFLMRVGLPLTHRHDFTSTLWHLKRV</sequence>
<feature type="binding site" evidence="7">
    <location>
        <position position="201"/>
    </location>
    <ligand>
        <name>substrate</name>
    </ligand>
</feature>
<dbReference type="Pfam" id="PF16874">
    <property type="entry name" value="Glyco_hydro_36C"/>
    <property type="match status" value="1"/>
</dbReference>
<dbReference type="PRINTS" id="PR00743">
    <property type="entry name" value="GLHYDRLASE36"/>
</dbReference>
<dbReference type="Proteomes" id="UP000244896">
    <property type="component" value="Chromosome"/>
</dbReference>
<feature type="domain" description="Glycosyl hydrolase family 36 N-terminal" evidence="9">
    <location>
        <begin position="27"/>
        <end position="287"/>
    </location>
</feature>
<feature type="binding site" evidence="7">
    <location>
        <position position="550"/>
    </location>
    <ligand>
        <name>substrate</name>
    </ligand>
</feature>
<evidence type="ECO:0000256" key="4">
    <source>
        <dbReference type="ARBA" id="ARBA00023295"/>
    </source>
</evidence>
<evidence type="ECO:0000256" key="7">
    <source>
        <dbReference type="PIRSR" id="PIRSR005536-2"/>
    </source>
</evidence>
<dbReference type="Gene3D" id="2.70.98.60">
    <property type="entry name" value="alpha-galactosidase from lactobacil brevis"/>
    <property type="match status" value="1"/>
</dbReference>
<keyword evidence="4 5" id="KW-0326">Glycosidase</keyword>
<feature type="binding site" evidence="7">
    <location>
        <begin position="368"/>
        <end position="369"/>
    </location>
    <ligand>
        <name>substrate</name>
    </ligand>
</feature>
<feature type="binding site" evidence="7">
    <location>
        <position position="528"/>
    </location>
    <ligand>
        <name>substrate</name>
    </ligand>
</feature>
<dbReference type="GO" id="GO:0004557">
    <property type="term" value="F:alpha-galactosidase activity"/>
    <property type="evidence" value="ECO:0007669"/>
    <property type="project" value="UniProtKB-UniRule"/>
</dbReference>
<dbReference type="PANTHER" id="PTHR43053:SF3">
    <property type="entry name" value="ALPHA-GALACTOSIDASE C-RELATED"/>
    <property type="match status" value="1"/>
</dbReference>
<evidence type="ECO:0000256" key="1">
    <source>
        <dbReference type="ARBA" id="ARBA00001255"/>
    </source>
</evidence>
<evidence type="ECO:0000313" key="11">
    <source>
        <dbReference type="Proteomes" id="UP000244896"/>
    </source>
</evidence>
<accession>A0A2U8E3D4</accession>
<evidence type="ECO:0000256" key="2">
    <source>
        <dbReference type="ARBA" id="ARBA00012755"/>
    </source>
</evidence>